<dbReference type="EMBL" id="JAWDJX010000003">
    <property type="protein sequence ID" value="KAK3057448.1"/>
    <property type="molecule type" value="Genomic_DNA"/>
</dbReference>
<feature type="domain" description="DDH" evidence="1">
    <location>
        <begin position="99"/>
        <end position="265"/>
    </location>
</feature>
<gene>
    <name evidence="2" type="ORF">LTR09_001632</name>
</gene>
<accession>A0AAJ0GH75</accession>
<dbReference type="Gene3D" id="3.90.1640.10">
    <property type="entry name" value="inorganic pyrophosphatase (n-terminal core)"/>
    <property type="match status" value="1"/>
</dbReference>
<dbReference type="GO" id="GO:0005737">
    <property type="term" value="C:cytoplasm"/>
    <property type="evidence" value="ECO:0007669"/>
    <property type="project" value="TreeGrafter"/>
</dbReference>
<dbReference type="Pfam" id="PF01368">
    <property type="entry name" value="DHH"/>
    <property type="match status" value="1"/>
</dbReference>
<dbReference type="InterPro" id="IPR038222">
    <property type="entry name" value="DHHA2_dom_sf"/>
</dbReference>
<reference evidence="2" key="1">
    <citation type="submission" date="2023-04" db="EMBL/GenBank/DDBJ databases">
        <title>Black Yeasts Isolated from many extreme environments.</title>
        <authorList>
            <person name="Coleine C."/>
            <person name="Stajich J.E."/>
            <person name="Selbmann L."/>
        </authorList>
    </citation>
    <scope>NUCLEOTIDE SEQUENCE</scope>
    <source>
        <strain evidence="2">CCFEE 5312</strain>
    </source>
</reference>
<keyword evidence="3" id="KW-1185">Reference proteome</keyword>
<dbReference type="InterPro" id="IPR001667">
    <property type="entry name" value="DDH_dom"/>
</dbReference>
<dbReference type="PANTHER" id="PTHR12112:SF20">
    <property type="entry name" value="EXOPOLYPHOSPHATASE"/>
    <property type="match status" value="1"/>
</dbReference>
<dbReference type="Proteomes" id="UP001271007">
    <property type="component" value="Unassembled WGS sequence"/>
</dbReference>
<dbReference type="Gene3D" id="3.10.310.20">
    <property type="entry name" value="DHHA2 domain"/>
    <property type="match status" value="1"/>
</dbReference>
<protein>
    <recommendedName>
        <fullName evidence="1">DDH domain-containing protein</fullName>
    </recommendedName>
</protein>
<dbReference type="InterPro" id="IPR038763">
    <property type="entry name" value="DHH_sf"/>
</dbReference>
<dbReference type="SUPFAM" id="SSF64182">
    <property type="entry name" value="DHH phosphoesterases"/>
    <property type="match status" value="1"/>
</dbReference>
<dbReference type="PANTHER" id="PTHR12112">
    <property type="entry name" value="BNIP - RELATED"/>
    <property type="match status" value="1"/>
</dbReference>
<dbReference type="GO" id="GO:0004309">
    <property type="term" value="F:exopolyphosphatase activity"/>
    <property type="evidence" value="ECO:0007669"/>
    <property type="project" value="TreeGrafter"/>
</dbReference>
<sequence>MAKKRRDGLQTRRKVHVMTYQKKTSFSSTWRHYSNTMRNIIGLMTLAVFGTVHAVEQRPLGSQIVRKPDTGVGHFSEWSRNSKKQFLVDWQSDKVDQWIIVMGNEGGDLDSITSALTWAYHLEHKSQIISEPMKVIALLQTPSDQLDLRPENKLALDDSRMNSEHRDLLNINELPEDIETLSRRIKGIVLVDHAEPLRRWKDAKVLSIFDHHVDAGAAPDASPRIFEKVASCTTLVARQMLDELEQLDEEYHMPHELLQLILGAIAIDSDGLNPDKSTGTDKAVSKRVLDRSRWADKDLDDVMGDLDEKLGDAKKDLDGMGLRDLLRRDWKGDFVDTPSPRTPTVHLGFASIPIGMDEQIKRTEWEEPFNWFVIHAAWTAQVGTDISISLSKYKVKDEDGKKKKIREIVLVVRDDIRVDDDQANELFDVVFRAIEEDRNLNVTAWHGADKLRRRQMVWQHEYEEGGRKYVRPLVEKAVKGWK</sequence>
<proteinExistence type="predicted"/>
<organism evidence="2 3">
    <name type="scientific">Extremus antarcticus</name>
    <dbReference type="NCBI Taxonomy" id="702011"/>
    <lineage>
        <taxon>Eukaryota</taxon>
        <taxon>Fungi</taxon>
        <taxon>Dikarya</taxon>
        <taxon>Ascomycota</taxon>
        <taxon>Pezizomycotina</taxon>
        <taxon>Dothideomycetes</taxon>
        <taxon>Dothideomycetidae</taxon>
        <taxon>Mycosphaerellales</taxon>
        <taxon>Extremaceae</taxon>
        <taxon>Extremus</taxon>
    </lineage>
</organism>
<evidence type="ECO:0000313" key="2">
    <source>
        <dbReference type="EMBL" id="KAK3057448.1"/>
    </source>
</evidence>
<name>A0AAJ0GH75_9PEZI</name>
<evidence type="ECO:0000313" key="3">
    <source>
        <dbReference type="Proteomes" id="UP001271007"/>
    </source>
</evidence>
<comment type="caution">
    <text evidence="2">The sequence shown here is derived from an EMBL/GenBank/DDBJ whole genome shotgun (WGS) entry which is preliminary data.</text>
</comment>
<dbReference type="AlphaFoldDB" id="A0AAJ0GH75"/>
<evidence type="ECO:0000259" key="1">
    <source>
        <dbReference type="Pfam" id="PF01368"/>
    </source>
</evidence>